<keyword evidence="1" id="KW-0812">Transmembrane</keyword>
<evidence type="ECO:0000313" key="3">
    <source>
        <dbReference type="EMBL" id="MDG4476008.1"/>
    </source>
</evidence>
<feature type="transmembrane region" description="Helical" evidence="1">
    <location>
        <begin position="43"/>
        <end position="62"/>
    </location>
</feature>
<dbReference type="PANTHER" id="PTHR36305">
    <property type="entry name" value="PHOSPHATIDYLGLYCEROPHOSPHATASE A"/>
    <property type="match status" value="1"/>
</dbReference>
<dbReference type="InterPro" id="IPR007686">
    <property type="entry name" value="YutG/PgpA"/>
</dbReference>
<protein>
    <submittedName>
        <fullName evidence="3">Phosphatidylglycerophosphatase A</fullName>
    </submittedName>
</protein>
<keyword evidence="1" id="KW-0472">Membrane</keyword>
<evidence type="ECO:0000259" key="2">
    <source>
        <dbReference type="Pfam" id="PF04608"/>
    </source>
</evidence>
<dbReference type="EMBL" id="JAPHEH010000001">
    <property type="protein sequence ID" value="MDG4476008.1"/>
    <property type="molecule type" value="Genomic_DNA"/>
</dbReference>
<dbReference type="InterPro" id="IPR036681">
    <property type="entry name" value="PgpA-like_sf"/>
</dbReference>
<sequence>MDRLFMTIATGFGTGYLPKAPGTWGSLLALPLHFFLRQLAPNHYALALAGIFFIAVITAGQAEKILDRKDPGVVVIDEVIGMLITLIAAPNNPLLWLLGFFIFRFFDIFKPYPIRLIDQRINGGMGIVLDDVLAGVYSLMVLQLICYAIIG</sequence>
<feature type="domain" description="YutG/PgpA" evidence="2">
    <location>
        <begin position="7"/>
        <end position="145"/>
    </location>
</feature>
<organism evidence="3 4">
    <name type="scientific">Thiovibrio frasassiensis</name>
    <dbReference type="NCBI Taxonomy" id="2984131"/>
    <lineage>
        <taxon>Bacteria</taxon>
        <taxon>Pseudomonadati</taxon>
        <taxon>Thermodesulfobacteriota</taxon>
        <taxon>Desulfobulbia</taxon>
        <taxon>Desulfobulbales</taxon>
        <taxon>Thiovibrionaceae</taxon>
        <taxon>Thiovibrio</taxon>
    </lineage>
</organism>
<dbReference type="RefSeq" id="WP_307632977.1">
    <property type="nucleotide sequence ID" value="NZ_JAPHEH010000001.1"/>
</dbReference>
<keyword evidence="4" id="KW-1185">Reference proteome</keyword>
<dbReference type="AlphaFoldDB" id="A0A9X4MI77"/>
<dbReference type="InterPro" id="IPR026037">
    <property type="entry name" value="PgpA"/>
</dbReference>
<gene>
    <name evidence="3" type="ORF">OLX77_07535</name>
</gene>
<dbReference type="SUPFAM" id="SSF101307">
    <property type="entry name" value="YutG-like"/>
    <property type="match status" value="1"/>
</dbReference>
<reference evidence="3" key="2">
    <citation type="submission" date="2022-10" db="EMBL/GenBank/DDBJ databases">
        <authorList>
            <person name="Aronson H.S."/>
        </authorList>
    </citation>
    <scope>NUCLEOTIDE SEQUENCE</scope>
    <source>
        <strain evidence="3">RS19-109</strain>
    </source>
</reference>
<dbReference type="Pfam" id="PF04608">
    <property type="entry name" value="PgpA"/>
    <property type="match status" value="1"/>
</dbReference>
<keyword evidence="1" id="KW-1133">Transmembrane helix</keyword>
<proteinExistence type="predicted"/>
<comment type="caution">
    <text evidence="3">The sequence shown here is derived from an EMBL/GenBank/DDBJ whole genome shotgun (WGS) entry which is preliminary data.</text>
</comment>
<dbReference type="PIRSF" id="PIRSF006162">
    <property type="entry name" value="PgpA"/>
    <property type="match status" value="1"/>
</dbReference>
<evidence type="ECO:0000313" key="4">
    <source>
        <dbReference type="Proteomes" id="UP001154240"/>
    </source>
</evidence>
<accession>A0A9X4MI77</accession>
<name>A0A9X4MI77_9BACT</name>
<evidence type="ECO:0000256" key="1">
    <source>
        <dbReference type="SAM" id="Phobius"/>
    </source>
</evidence>
<dbReference type="PANTHER" id="PTHR36305:SF1">
    <property type="entry name" value="PHOSPHATIDYLGLYCEROPHOSPHATASE A"/>
    <property type="match status" value="1"/>
</dbReference>
<reference evidence="3" key="1">
    <citation type="journal article" date="2022" name="bioRxiv">
        <title>Thiovibrio frasassiensisgen. nov., sp. nov., an autotrophic, elemental sulfur disproportionating bacterium isolated from sulfidic karst sediment, and proposal of Thiovibrionaceae fam. nov.</title>
        <authorList>
            <person name="Aronson H."/>
            <person name="Thomas C."/>
            <person name="Bhattacharyya M."/>
            <person name="Eckstein S."/>
            <person name="Jensen S."/>
            <person name="Barco R."/>
            <person name="Macalady J."/>
            <person name="Amend J."/>
        </authorList>
    </citation>
    <scope>NUCLEOTIDE SEQUENCE</scope>
    <source>
        <strain evidence="3">RS19-109</strain>
    </source>
</reference>
<feature type="transmembrane region" description="Helical" evidence="1">
    <location>
        <begin position="82"/>
        <end position="106"/>
    </location>
</feature>
<dbReference type="GO" id="GO:0008962">
    <property type="term" value="F:phosphatidylglycerophosphatase activity"/>
    <property type="evidence" value="ECO:0007669"/>
    <property type="project" value="InterPro"/>
</dbReference>
<dbReference type="GO" id="GO:0006629">
    <property type="term" value="P:lipid metabolic process"/>
    <property type="evidence" value="ECO:0007669"/>
    <property type="project" value="InterPro"/>
</dbReference>
<dbReference type="CDD" id="cd06971">
    <property type="entry name" value="PgpA"/>
    <property type="match status" value="1"/>
</dbReference>
<dbReference type="Proteomes" id="UP001154240">
    <property type="component" value="Unassembled WGS sequence"/>
</dbReference>
<feature type="transmembrane region" description="Helical" evidence="1">
    <location>
        <begin position="127"/>
        <end position="150"/>
    </location>
</feature>